<dbReference type="EMBL" id="JAMQBK010000062">
    <property type="protein sequence ID" value="MCM2373499.1"/>
    <property type="molecule type" value="Genomic_DNA"/>
</dbReference>
<feature type="domain" description="TadE-like" evidence="2">
    <location>
        <begin position="43"/>
        <end position="85"/>
    </location>
</feature>
<dbReference type="Proteomes" id="UP001202961">
    <property type="component" value="Unassembled WGS sequence"/>
</dbReference>
<organism evidence="3 4">
    <name type="scientific">Aporhodopirellula aestuarii</name>
    <dbReference type="NCBI Taxonomy" id="2950107"/>
    <lineage>
        <taxon>Bacteria</taxon>
        <taxon>Pseudomonadati</taxon>
        <taxon>Planctomycetota</taxon>
        <taxon>Planctomycetia</taxon>
        <taxon>Pirellulales</taxon>
        <taxon>Pirellulaceae</taxon>
        <taxon>Aporhodopirellula</taxon>
    </lineage>
</organism>
<sequence>MLSLPRFDCPSISETTMTELYRRQQPLTQRCQRIAGRRRSRRGAAAVEFAVCLPILVLLVFGSIEASCMIFLKQTLHVAAYEATRVAIRDGRSNADGEQSARQILEARSVNGFDIRFPNGEAFDADRGAEIVAEISAPSAPNSPLIGQFISDRVLTARVVMIKQ</sequence>
<evidence type="ECO:0000259" key="2">
    <source>
        <dbReference type="Pfam" id="PF07811"/>
    </source>
</evidence>
<gene>
    <name evidence="3" type="ORF">NB063_23050</name>
</gene>
<name>A0ABT0U9B3_9BACT</name>
<keyword evidence="1" id="KW-1133">Transmembrane helix</keyword>
<keyword evidence="1" id="KW-0472">Membrane</keyword>
<protein>
    <submittedName>
        <fullName evidence="3">Pilus assembly protein</fullName>
    </submittedName>
</protein>
<evidence type="ECO:0000313" key="3">
    <source>
        <dbReference type="EMBL" id="MCM2373499.1"/>
    </source>
</evidence>
<comment type="caution">
    <text evidence="3">The sequence shown here is derived from an EMBL/GenBank/DDBJ whole genome shotgun (WGS) entry which is preliminary data.</text>
</comment>
<dbReference type="RefSeq" id="WP_250931255.1">
    <property type="nucleotide sequence ID" value="NZ_JAMQBK010000062.1"/>
</dbReference>
<accession>A0ABT0U9B3</accession>
<keyword evidence="1" id="KW-0812">Transmembrane</keyword>
<reference evidence="3 4" key="1">
    <citation type="journal article" date="2022" name="Syst. Appl. Microbiol.">
        <title>Rhodopirellula aestuarii sp. nov., a novel member of the genus Rhodopirellula isolated from brackish sediments collected in the Tagus River estuary, Portugal.</title>
        <authorList>
            <person name="Vitorino I.R."/>
            <person name="Klimek D."/>
            <person name="Calusinska M."/>
            <person name="Lobo-da-Cunha A."/>
            <person name="Vasconcelos V."/>
            <person name="Lage O.M."/>
        </authorList>
    </citation>
    <scope>NUCLEOTIDE SEQUENCE [LARGE SCALE GENOMIC DNA]</scope>
    <source>
        <strain evidence="3 4">ICT_H3.1</strain>
    </source>
</reference>
<feature type="transmembrane region" description="Helical" evidence="1">
    <location>
        <begin position="43"/>
        <end position="64"/>
    </location>
</feature>
<evidence type="ECO:0000313" key="4">
    <source>
        <dbReference type="Proteomes" id="UP001202961"/>
    </source>
</evidence>
<evidence type="ECO:0000256" key="1">
    <source>
        <dbReference type="SAM" id="Phobius"/>
    </source>
</evidence>
<dbReference type="Pfam" id="PF07811">
    <property type="entry name" value="TadE"/>
    <property type="match status" value="1"/>
</dbReference>
<keyword evidence="4" id="KW-1185">Reference proteome</keyword>
<dbReference type="InterPro" id="IPR012495">
    <property type="entry name" value="TadE-like_dom"/>
</dbReference>
<proteinExistence type="predicted"/>